<keyword evidence="5" id="KW-1185">Reference proteome</keyword>
<dbReference type="RefSeq" id="WP_377397163.1">
    <property type="nucleotide sequence ID" value="NZ_JBHUEQ010000004.1"/>
</dbReference>
<dbReference type="SMART" id="SM00054">
    <property type="entry name" value="EFh"/>
    <property type="match status" value="2"/>
</dbReference>
<feature type="region of interest" description="Disordered" evidence="1">
    <location>
        <begin position="106"/>
        <end position="163"/>
    </location>
</feature>
<feature type="compositionally biased region" description="Basic and acidic residues" evidence="1">
    <location>
        <begin position="106"/>
        <end position="116"/>
    </location>
</feature>
<feature type="domain" description="EF-hand" evidence="3">
    <location>
        <begin position="69"/>
        <end position="104"/>
    </location>
</feature>
<feature type="signal peptide" evidence="2">
    <location>
        <begin position="1"/>
        <end position="26"/>
    </location>
</feature>
<dbReference type="Pfam" id="PF13202">
    <property type="entry name" value="EF-hand_5"/>
    <property type="match status" value="3"/>
</dbReference>
<protein>
    <recommendedName>
        <fullName evidence="3">EF-hand domain-containing protein</fullName>
    </recommendedName>
</protein>
<evidence type="ECO:0000256" key="1">
    <source>
        <dbReference type="SAM" id="MobiDB-lite"/>
    </source>
</evidence>
<dbReference type="EMBL" id="JBHUEQ010000004">
    <property type="protein sequence ID" value="MFD1744788.1"/>
    <property type="molecule type" value="Genomic_DNA"/>
</dbReference>
<evidence type="ECO:0000313" key="4">
    <source>
        <dbReference type="EMBL" id="MFD1744788.1"/>
    </source>
</evidence>
<accession>A0ABW4M026</accession>
<feature type="chain" id="PRO_5045064519" description="EF-hand domain-containing protein" evidence="2">
    <location>
        <begin position="27"/>
        <end position="225"/>
    </location>
</feature>
<dbReference type="PROSITE" id="PS50222">
    <property type="entry name" value="EF_HAND_2"/>
    <property type="match status" value="2"/>
</dbReference>
<dbReference type="InterPro" id="IPR011992">
    <property type="entry name" value="EF-hand-dom_pair"/>
</dbReference>
<dbReference type="InterPro" id="IPR002048">
    <property type="entry name" value="EF_hand_dom"/>
</dbReference>
<dbReference type="SUPFAM" id="SSF47473">
    <property type="entry name" value="EF-hand"/>
    <property type="match status" value="1"/>
</dbReference>
<evidence type="ECO:0000313" key="5">
    <source>
        <dbReference type="Proteomes" id="UP001597322"/>
    </source>
</evidence>
<evidence type="ECO:0000256" key="2">
    <source>
        <dbReference type="SAM" id="SignalP"/>
    </source>
</evidence>
<proteinExistence type="predicted"/>
<feature type="compositionally biased region" description="Basic and acidic residues" evidence="1">
    <location>
        <begin position="139"/>
        <end position="163"/>
    </location>
</feature>
<reference evidence="5" key="1">
    <citation type="journal article" date="2019" name="Int. J. Syst. Evol. Microbiol.">
        <title>The Global Catalogue of Microorganisms (GCM) 10K type strain sequencing project: providing services to taxonomists for standard genome sequencing and annotation.</title>
        <authorList>
            <consortium name="The Broad Institute Genomics Platform"/>
            <consortium name="The Broad Institute Genome Sequencing Center for Infectious Disease"/>
            <person name="Wu L."/>
            <person name="Ma J."/>
        </authorList>
    </citation>
    <scope>NUCLEOTIDE SEQUENCE [LARGE SCALE GENOMIC DNA]</scope>
    <source>
        <strain evidence="5">CG52</strain>
    </source>
</reference>
<evidence type="ECO:0000259" key="3">
    <source>
        <dbReference type="PROSITE" id="PS50222"/>
    </source>
</evidence>
<sequence length="225" mass="24448">MTVKKLALAALGATFLAGAMAPASFAAPGAPGRGPGGHAPHAGIMREIMFVRLLKDADTNKDAKISKEEFRDYETKLFDAADANKDGILTPGELRKFHEARMEEWREKRKADRAEAADDDQDEMAQAPDAPPPGPDAKPGPDGKDGSGPRHEARDRGERGEGRNWHYAGMRYGMMNAGIFRFADTDENGQISKEEASAAANKLFGRLDRTKDGVISIDDMPDRPL</sequence>
<dbReference type="PROSITE" id="PS00018">
    <property type="entry name" value="EF_HAND_1"/>
    <property type="match status" value="1"/>
</dbReference>
<keyword evidence="2" id="KW-0732">Signal</keyword>
<dbReference type="Proteomes" id="UP001597322">
    <property type="component" value="Unassembled WGS sequence"/>
</dbReference>
<feature type="compositionally biased region" description="Pro residues" evidence="1">
    <location>
        <begin position="129"/>
        <end position="138"/>
    </location>
</feature>
<dbReference type="InterPro" id="IPR018247">
    <property type="entry name" value="EF_Hand_1_Ca_BS"/>
</dbReference>
<dbReference type="Gene3D" id="1.10.238.10">
    <property type="entry name" value="EF-hand"/>
    <property type="match status" value="2"/>
</dbReference>
<organism evidence="4 5">
    <name type="scientific">Rhizobium helianthi</name>
    <dbReference type="NCBI Taxonomy" id="1132695"/>
    <lineage>
        <taxon>Bacteria</taxon>
        <taxon>Pseudomonadati</taxon>
        <taxon>Pseudomonadota</taxon>
        <taxon>Alphaproteobacteria</taxon>
        <taxon>Hyphomicrobiales</taxon>
        <taxon>Rhizobiaceae</taxon>
        <taxon>Rhizobium/Agrobacterium group</taxon>
        <taxon>Rhizobium</taxon>
    </lineage>
</organism>
<feature type="domain" description="EF-hand" evidence="3">
    <location>
        <begin position="179"/>
        <end position="206"/>
    </location>
</feature>
<name>A0ABW4M026_9HYPH</name>
<gene>
    <name evidence="4" type="ORF">ACFSE1_04865</name>
</gene>
<comment type="caution">
    <text evidence="4">The sequence shown here is derived from an EMBL/GenBank/DDBJ whole genome shotgun (WGS) entry which is preliminary data.</text>
</comment>